<dbReference type="Proteomes" id="UP001060085">
    <property type="component" value="Linkage Group LG07"/>
</dbReference>
<protein>
    <submittedName>
        <fullName evidence="1">Uncharacterized protein</fullName>
    </submittedName>
</protein>
<keyword evidence="2" id="KW-1185">Reference proteome</keyword>
<proteinExistence type="predicted"/>
<organism evidence="1 2">
    <name type="scientific">Catharanthus roseus</name>
    <name type="common">Madagascar periwinkle</name>
    <name type="synonym">Vinca rosea</name>
    <dbReference type="NCBI Taxonomy" id="4058"/>
    <lineage>
        <taxon>Eukaryota</taxon>
        <taxon>Viridiplantae</taxon>
        <taxon>Streptophyta</taxon>
        <taxon>Embryophyta</taxon>
        <taxon>Tracheophyta</taxon>
        <taxon>Spermatophyta</taxon>
        <taxon>Magnoliopsida</taxon>
        <taxon>eudicotyledons</taxon>
        <taxon>Gunneridae</taxon>
        <taxon>Pentapetalae</taxon>
        <taxon>asterids</taxon>
        <taxon>lamiids</taxon>
        <taxon>Gentianales</taxon>
        <taxon>Apocynaceae</taxon>
        <taxon>Rauvolfioideae</taxon>
        <taxon>Vinceae</taxon>
        <taxon>Catharanthinae</taxon>
        <taxon>Catharanthus</taxon>
    </lineage>
</organism>
<name>A0ACB9ZZC2_CATRO</name>
<evidence type="ECO:0000313" key="1">
    <source>
        <dbReference type="EMBL" id="KAI5653982.1"/>
    </source>
</evidence>
<evidence type="ECO:0000313" key="2">
    <source>
        <dbReference type="Proteomes" id="UP001060085"/>
    </source>
</evidence>
<sequence length="125" mass="13501">MAGERPIRPKISFALGHDDRTLSLPWRGPNTPHSGHQAQQHHLLHQPLHSINQSVEDSDEGIEEGSEGEHNAKGKGSSGSDLEVVWVTPGTGLSLEEEDDFDEVAKVLTSDAGLFGKKLTSSTQI</sequence>
<gene>
    <name evidence="1" type="ORF">M9H77_31169</name>
</gene>
<accession>A0ACB9ZZC2</accession>
<comment type="caution">
    <text evidence="1">The sequence shown here is derived from an EMBL/GenBank/DDBJ whole genome shotgun (WGS) entry which is preliminary data.</text>
</comment>
<reference evidence="2" key="1">
    <citation type="journal article" date="2023" name="Nat. Plants">
        <title>Single-cell RNA sequencing provides a high-resolution roadmap for understanding the multicellular compartmentation of specialized metabolism.</title>
        <authorList>
            <person name="Sun S."/>
            <person name="Shen X."/>
            <person name="Li Y."/>
            <person name="Li Y."/>
            <person name="Wang S."/>
            <person name="Li R."/>
            <person name="Zhang H."/>
            <person name="Shen G."/>
            <person name="Guo B."/>
            <person name="Wei J."/>
            <person name="Xu J."/>
            <person name="St-Pierre B."/>
            <person name="Chen S."/>
            <person name="Sun C."/>
        </authorList>
    </citation>
    <scope>NUCLEOTIDE SEQUENCE [LARGE SCALE GENOMIC DNA]</scope>
</reference>
<dbReference type="EMBL" id="CM044707">
    <property type="protein sequence ID" value="KAI5653982.1"/>
    <property type="molecule type" value="Genomic_DNA"/>
</dbReference>